<dbReference type="InterPro" id="IPR058625">
    <property type="entry name" value="MdtA-like_BSH"/>
</dbReference>
<dbReference type="GO" id="GO:1990281">
    <property type="term" value="C:efflux pump complex"/>
    <property type="evidence" value="ECO:0007669"/>
    <property type="project" value="TreeGrafter"/>
</dbReference>
<dbReference type="AlphaFoldDB" id="A1ZNV9"/>
<dbReference type="SUPFAM" id="SSF111369">
    <property type="entry name" value="HlyD-like secretion proteins"/>
    <property type="match status" value="1"/>
</dbReference>
<dbReference type="EMBL" id="AAWS01000019">
    <property type="protein sequence ID" value="EAY27998.1"/>
    <property type="molecule type" value="Genomic_DNA"/>
</dbReference>
<dbReference type="OrthoDB" id="1114717at2"/>
<evidence type="ECO:0000313" key="3">
    <source>
        <dbReference type="Proteomes" id="UP000004095"/>
    </source>
</evidence>
<accession>A1ZNV9</accession>
<feature type="domain" description="Multidrug resistance protein MdtA-like barrel-sandwich hybrid" evidence="1">
    <location>
        <begin position="71"/>
        <end position="219"/>
    </location>
</feature>
<dbReference type="Gene3D" id="2.40.30.170">
    <property type="match status" value="1"/>
</dbReference>
<evidence type="ECO:0000313" key="2">
    <source>
        <dbReference type="EMBL" id="EAY27998.1"/>
    </source>
</evidence>
<gene>
    <name evidence="2" type="ORF">M23134_02667</name>
</gene>
<dbReference type="Gene3D" id="1.10.287.470">
    <property type="entry name" value="Helix hairpin bin"/>
    <property type="match status" value="1"/>
</dbReference>
<dbReference type="PANTHER" id="PTHR30469">
    <property type="entry name" value="MULTIDRUG RESISTANCE PROTEIN MDTA"/>
    <property type="match status" value="1"/>
</dbReference>
<dbReference type="GO" id="GO:0015562">
    <property type="term" value="F:efflux transmembrane transporter activity"/>
    <property type="evidence" value="ECO:0007669"/>
    <property type="project" value="TreeGrafter"/>
</dbReference>
<name>A1ZNV9_MICM2</name>
<dbReference type="PANTHER" id="PTHR30469:SF15">
    <property type="entry name" value="HLYD FAMILY OF SECRETION PROTEINS"/>
    <property type="match status" value="1"/>
</dbReference>
<reference evidence="2 3" key="1">
    <citation type="submission" date="2007-01" db="EMBL/GenBank/DDBJ databases">
        <authorList>
            <person name="Haygood M."/>
            <person name="Podell S."/>
            <person name="Anderson C."/>
            <person name="Hopkinson B."/>
            <person name="Roe K."/>
            <person name="Barbeau K."/>
            <person name="Gaasterland T."/>
            <person name="Ferriera S."/>
            <person name="Johnson J."/>
            <person name="Kravitz S."/>
            <person name="Beeson K."/>
            <person name="Sutton G."/>
            <person name="Rogers Y.-H."/>
            <person name="Friedman R."/>
            <person name="Frazier M."/>
            <person name="Venter J.C."/>
        </authorList>
    </citation>
    <scope>NUCLEOTIDE SEQUENCE [LARGE SCALE GENOMIC DNA]</scope>
    <source>
        <strain evidence="2 3">ATCC 23134</strain>
    </source>
</reference>
<dbReference type="Proteomes" id="UP000004095">
    <property type="component" value="Unassembled WGS sequence"/>
</dbReference>
<dbReference type="RefSeq" id="WP_002698677.1">
    <property type="nucleotide sequence ID" value="NZ_AAWS01000019.1"/>
</dbReference>
<dbReference type="Pfam" id="PF25917">
    <property type="entry name" value="BSH_RND"/>
    <property type="match status" value="1"/>
</dbReference>
<sequence length="376" mass="41904">MKTRQIIIVIVAFVILGGAVAINKSLSDNKPQKRRKGKPKKVMPTVETIKVSNQEIQAPITVTGKLMSYEKMDVYAEVSGILRKSSNRFREGNRFGAGAILVSIDDQEARLNILSQKSRLLNAITQLLPDLKLDYPEAFQKWQKYIDDFKIEQAIVPLPKTSGTKEKYFILAKNIYDQYYTIKSAEARLRKYNVYAPFTGVVTEASIYPGTLVRNGQKLGEFINPFNFEFEATVSLKDIDLVNIGDQVKLYSEDIGGEWTGRIRRISDKMDAATQTVKVFVGTTGKNLREGMYLKGEINAATIREAVALSRNLIVNKNQVYVIKEGALALQEVKILRYTGNNVVVQGLKEGALLPKNAVSGAFVGMKVKAADSHSQ</sequence>
<protein>
    <submittedName>
        <fullName evidence="2">Secretion protein HlyD, putative</fullName>
    </submittedName>
</protein>
<comment type="caution">
    <text evidence="2">The sequence shown here is derived from an EMBL/GenBank/DDBJ whole genome shotgun (WGS) entry which is preliminary data.</text>
</comment>
<keyword evidence="3" id="KW-1185">Reference proteome</keyword>
<dbReference type="Gene3D" id="2.40.50.100">
    <property type="match status" value="1"/>
</dbReference>
<dbReference type="eggNOG" id="COG0845">
    <property type="taxonomic scope" value="Bacteria"/>
</dbReference>
<organism evidence="2 3">
    <name type="scientific">Microscilla marina ATCC 23134</name>
    <dbReference type="NCBI Taxonomy" id="313606"/>
    <lineage>
        <taxon>Bacteria</taxon>
        <taxon>Pseudomonadati</taxon>
        <taxon>Bacteroidota</taxon>
        <taxon>Cytophagia</taxon>
        <taxon>Cytophagales</taxon>
        <taxon>Microscillaceae</taxon>
        <taxon>Microscilla</taxon>
    </lineage>
</organism>
<evidence type="ECO:0000259" key="1">
    <source>
        <dbReference type="Pfam" id="PF25917"/>
    </source>
</evidence>
<proteinExistence type="predicted"/>